<evidence type="ECO:0000256" key="1">
    <source>
        <dbReference type="SAM" id="MobiDB-lite"/>
    </source>
</evidence>
<gene>
    <name evidence="2" type="ORF">GOP47_0013317</name>
</gene>
<proteinExistence type="predicted"/>
<dbReference type="Proteomes" id="UP000886520">
    <property type="component" value="Chromosome 13"/>
</dbReference>
<keyword evidence="3" id="KW-1185">Reference proteome</keyword>
<reference evidence="2" key="1">
    <citation type="submission" date="2021-01" db="EMBL/GenBank/DDBJ databases">
        <title>Adiantum capillus-veneris genome.</title>
        <authorList>
            <person name="Fang Y."/>
            <person name="Liao Q."/>
        </authorList>
    </citation>
    <scope>NUCLEOTIDE SEQUENCE</scope>
    <source>
        <strain evidence="2">H3</strain>
        <tissue evidence="2">Leaf</tissue>
    </source>
</reference>
<protein>
    <submittedName>
        <fullName evidence="2">Uncharacterized protein</fullName>
    </submittedName>
</protein>
<evidence type="ECO:0000313" key="2">
    <source>
        <dbReference type="EMBL" id="KAI5071066.1"/>
    </source>
</evidence>
<comment type="caution">
    <text evidence="2">The sequence shown here is derived from an EMBL/GenBank/DDBJ whole genome shotgun (WGS) entry which is preliminary data.</text>
</comment>
<sequence length="160" mass="18808">MEARPCRRRFHLPHIGRWRRATQRLPGFVPCEILHCFFGRCIDTRRDTCRRLIDTHLRWQKYFAGRQRRRRRSHFLQSMSSDHQKEVGHGTLQDPKNEAHQAQHDKKTLVEERPFTSPQSVQKDKDIQLTKAPGFLPRVKEEVEAVGEAVLEGVGIKPSH</sequence>
<organism evidence="2 3">
    <name type="scientific">Adiantum capillus-veneris</name>
    <name type="common">Maidenhair fern</name>
    <dbReference type="NCBI Taxonomy" id="13818"/>
    <lineage>
        <taxon>Eukaryota</taxon>
        <taxon>Viridiplantae</taxon>
        <taxon>Streptophyta</taxon>
        <taxon>Embryophyta</taxon>
        <taxon>Tracheophyta</taxon>
        <taxon>Polypodiopsida</taxon>
        <taxon>Polypodiidae</taxon>
        <taxon>Polypodiales</taxon>
        <taxon>Pteridineae</taxon>
        <taxon>Pteridaceae</taxon>
        <taxon>Vittarioideae</taxon>
        <taxon>Adiantum</taxon>
    </lineage>
</organism>
<feature type="compositionally biased region" description="Basic and acidic residues" evidence="1">
    <location>
        <begin position="95"/>
        <end position="114"/>
    </location>
</feature>
<accession>A0A9D4ZFN4</accession>
<dbReference type="AlphaFoldDB" id="A0A9D4ZFN4"/>
<name>A0A9D4ZFN4_ADICA</name>
<evidence type="ECO:0000313" key="3">
    <source>
        <dbReference type="Proteomes" id="UP000886520"/>
    </source>
</evidence>
<dbReference type="EMBL" id="JABFUD020000013">
    <property type="protein sequence ID" value="KAI5071066.1"/>
    <property type="molecule type" value="Genomic_DNA"/>
</dbReference>
<feature type="region of interest" description="Disordered" evidence="1">
    <location>
        <begin position="67"/>
        <end position="129"/>
    </location>
</feature>